<evidence type="ECO:0000313" key="11">
    <source>
        <dbReference type="EMBL" id="PCK23526.1"/>
    </source>
</evidence>
<dbReference type="CDD" id="cd06828">
    <property type="entry name" value="PLPDE_III_DapDC"/>
    <property type="match status" value="1"/>
</dbReference>
<reference evidence="11 12" key="1">
    <citation type="submission" date="2017-07" db="EMBL/GenBank/DDBJ databases">
        <title>Draft sequence of Rhodococcus enclensis 23b-28.</title>
        <authorList>
            <person name="Besaury L."/>
            <person name="Sancelme M."/>
            <person name="Amato P."/>
            <person name="Lallement A."/>
            <person name="Delort A.-M."/>
        </authorList>
    </citation>
    <scope>NUCLEOTIDE SEQUENCE [LARGE SCALE GENOMIC DNA]</scope>
    <source>
        <strain evidence="11 12">23b-28</strain>
    </source>
</reference>
<keyword evidence="4 6" id="KW-0457">Lysine biosynthesis</keyword>
<dbReference type="Pfam" id="PF02784">
    <property type="entry name" value="Orn_Arg_deC_N"/>
    <property type="match status" value="1"/>
</dbReference>
<comment type="catalytic activity">
    <reaction evidence="6 9">
        <text>meso-2,6-diaminopimelate + H(+) = L-lysine + CO2</text>
        <dbReference type="Rhea" id="RHEA:15101"/>
        <dbReference type="ChEBI" id="CHEBI:15378"/>
        <dbReference type="ChEBI" id="CHEBI:16526"/>
        <dbReference type="ChEBI" id="CHEBI:32551"/>
        <dbReference type="ChEBI" id="CHEBI:57791"/>
        <dbReference type="EC" id="4.1.1.20"/>
    </reaction>
</comment>
<evidence type="ECO:0000313" key="12">
    <source>
        <dbReference type="Proteomes" id="UP000230886"/>
    </source>
</evidence>
<proteinExistence type="inferred from homology"/>
<keyword evidence="5 6" id="KW-0456">Lyase</keyword>
<accession>A0A2A5J2C5</accession>
<feature type="binding site" evidence="6">
    <location>
        <position position="343"/>
    </location>
    <ligand>
        <name>substrate</name>
    </ligand>
</feature>
<gene>
    <name evidence="6 11" type="primary">lysA</name>
    <name evidence="11" type="ORF">CHR55_29815</name>
</gene>
<comment type="caution">
    <text evidence="11">The sequence shown here is derived from an EMBL/GenBank/DDBJ whole genome shotgun (WGS) entry which is preliminary data.</text>
</comment>
<keyword evidence="2 6" id="KW-0210">Decarboxylase</keyword>
<dbReference type="InterPro" id="IPR009006">
    <property type="entry name" value="Ala_racemase/Decarboxylase_C"/>
</dbReference>
<feature type="binding site" evidence="6">
    <location>
        <position position="261"/>
    </location>
    <ligand>
        <name>pyridoxal 5'-phosphate</name>
        <dbReference type="ChEBI" id="CHEBI:597326"/>
    </ligand>
</feature>
<dbReference type="InterPro" id="IPR022653">
    <property type="entry name" value="De-COase2_pyr-phos_BS"/>
</dbReference>
<feature type="modified residue" description="N6-(pyridoxal phosphate)lysine" evidence="6 8">
    <location>
        <position position="82"/>
    </location>
</feature>
<evidence type="ECO:0000256" key="8">
    <source>
        <dbReference type="PIRSR" id="PIRSR600183-50"/>
    </source>
</evidence>
<comment type="similarity">
    <text evidence="6">Belongs to the Orn/Lys/Arg decarboxylase class-II family. LysA subfamily.</text>
</comment>
<evidence type="ECO:0000256" key="4">
    <source>
        <dbReference type="ARBA" id="ARBA00023154"/>
    </source>
</evidence>
<dbReference type="AlphaFoldDB" id="A0A2A5J2C5"/>
<feature type="domain" description="Orn/DAP/Arg decarboxylase 2 N-terminal" evidence="10">
    <location>
        <begin position="59"/>
        <end position="310"/>
    </location>
</feature>
<dbReference type="InterPro" id="IPR029066">
    <property type="entry name" value="PLP-binding_barrel"/>
</dbReference>
<evidence type="ECO:0000259" key="10">
    <source>
        <dbReference type="Pfam" id="PF02784"/>
    </source>
</evidence>
<evidence type="ECO:0000256" key="6">
    <source>
        <dbReference type="HAMAP-Rule" id="MF_02120"/>
    </source>
</evidence>
<dbReference type="UniPathway" id="UPA00034">
    <property type="reaction ID" value="UER00027"/>
</dbReference>
<evidence type="ECO:0000256" key="5">
    <source>
        <dbReference type="ARBA" id="ARBA00023239"/>
    </source>
</evidence>
<dbReference type="PANTHER" id="PTHR43727">
    <property type="entry name" value="DIAMINOPIMELATE DECARBOXYLASE"/>
    <property type="match status" value="1"/>
</dbReference>
<dbReference type="FunFam" id="3.20.20.10:FF:000003">
    <property type="entry name" value="Diaminopimelate decarboxylase"/>
    <property type="match status" value="1"/>
</dbReference>
<name>A0A2A5J2C5_RHOSG</name>
<dbReference type="InterPro" id="IPR000183">
    <property type="entry name" value="Orn/DAP/Arg_de-COase"/>
</dbReference>
<feature type="binding site" evidence="6">
    <location>
        <position position="306"/>
    </location>
    <ligand>
        <name>substrate</name>
    </ligand>
</feature>
<dbReference type="SUPFAM" id="SSF50621">
    <property type="entry name" value="Alanine racemase C-terminal domain-like"/>
    <property type="match status" value="1"/>
</dbReference>
<dbReference type="GO" id="GO:0009089">
    <property type="term" value="P:lysine biosynthetic process via diaminopimelate"/>
    <property type="evidence" value="ECO:0007669"/>
    <property type="project" value="UniProtKB-UniRule"/>
</dbReference>
<feature type="active site" description="Proton donor" evidence="8">
    <location>
        <position position="374"/>
    </location>
</feature>
<dbReference type="Gene3D" id="2.40.37.10">
    <property type="entry name" value="Lyase, Ornithine Decarboxylase, Chain A, domain 1"/>
    <property type="match status" value="1"/>
</dbReference>
<comment type="function">
    <text evidence="6">Specifically catalyzes the decarboxylation of meso-diaminopimelate (meso-DAP) to L-lysine.</text>
</comment>
<dbReference type="Proteomes" id="UP000230886">
    <property type="component" value="Unassembled WGS sequence"/>
</dbReference>
<dbReference type="PANTHER" id="PTHR43727:SF2">
    <property type="entry name" value="GROUP IV DECARBOXYLASE"/>
    <property type="match status" value="1"/>
</dbReference>
<feature type="binding site" evidence="6">
    <location>
        <begin position="303"/>
        <end position="306"/>
    </location>
    <ligand>
        <name>pyridoxal 5'-phosphate</name>
        <dbReference type="ChEBI" id="CHEBI:597326"/>
    </ligand>
</feature>
<dbReference type="InterPro" id="IPR002986">
    <property type="entry name" value="DAP_deCOOHase_LysA"/>
</dbReference>
<dbReference type="InterPro" id="IPR022644">
    <property type="entry name" value="De-COase2_N"/>
</dbReference>
<dbReference type="GO" id="GO:0008836">
    <property type="term" value="F:diaminopimelate decarboxylase activity"/>
    <property type="evidence" value="ECO:0007669"/>
    <property type="project" value="UniProtKB-UniRule"/>
</dbReference>
<evidence type="ECO:0000256" key="3">
    <source>
        <dbReference type="ARBA" id="ARBA00022898"/>
    </source>
</evidence>
<organism evidence="11 12">
    <name type="scientific">Rhodococcus qingshengii</name>
    <dbReference type="NCBI Taxonomy" id="334542"/>
    <lineage>
        <taxon>Bacteria</taxon>
        <taxon>Bacillati</taxon>
        <taxon>Actinomycetota</taxon>
        <taxon>Actinomycetes</taxon>
        <taxon>Mycobacteriales</taxon>
        <taxon>Nocardiaceae</taxon>
        <taxon>Rhodococcus</taxon>
        <taxon>Rhodococcus erythropolis group</taxon>
    </lineage>
</organism>
<evidence type="ECO:0000256" key="7">
    <source>
        <dbReference type="NCBIfam" id="TIGR01048"/>
    </source>
</evidence>
<feature type="binding site" evidence="6">
    <location>
        <position position="404"/>
    </location>
    <ligand>
        <name>substrate</name>
    </ligand>
</feature>
<evidence type="ECO:0000256" key="1">
    <source>
        <dbReference type="ARBA" id="ARBA00001933"/>
    </source>
</evidence>
<comment type="pathway">
    <text evidence="6 9">Amino-acid biosynthesis; L-lysine biosynthesis via DAP pathway; L-lysine from DL-2,6-diaminopimelate: step 1/1.</text>
</comment>
<dbReference type="NCBIfam" id="TIGR01048">
    <property type="entry name" value="lysA"/>
    <property type="match status" value="1"/>
</dbReference>
<dbReference type="Gene3D" id="3.20.20.10">
    <property type="entry name" value="Alanine racemase"/>
    <property type="match status" value="1"/>
</dbReference>
<dbReference type="HAMAP" id="MF_02120">
    <property type="entry name" value="LysA"/>
    <property type="match status" value="1"/>
</dbReference>
<dbReference type="GO" id="GO:0030170">
    <property type="term" value="F:pyridoxal phosphate binding"/>
    <property type="evidence" value="ECO:0007669"/>
    <property type="project" value="UniProtKB-UniRule"/>
</dbReference>
<keyword evidence="6" id="KW-0028">Amino-acid biosynthesis</keyword>
<comment type="subunit">
    <text evidence="6">Homodimer.</text>
</comment>
<dbReference type="EC" id="4.1.1.20" evidence="6 7"/>
<evidence type="ECO:0000256" key="9">
    <source>
        <dbReference type="RuleBase" id="RU003738"/>
    </source>
</evidence>
<dbReference type="SUPFAM" id="SSF51419">
    <property type="entry name" value="PLP-binding barrel"/>
    <property type="match status" value="1"/>
</dbReference>
<protein>
    <recommendedName>
        <fullName evidence="6 7">Diaminopimelate decarboxylase</fullName>
        <shortName evidence="6">DAP decarboxylase</shortName>
        <shortName evidence="6">DAPDC</shortName>
        <ecNumber evidence="6 7">4.1.1.20</ecNumber>
    </recommendedName>
</protein>
<dbReference type="PROSITE" id="PS00878">
    <property type="entry name" value="ODR_DC_2_1"/>
    <property type="match status" value="1"/>
</dbReference>
<feature type="binding site" evidence="6">
    <location>
        <position position="347"/>
    </location>
    <ligand>
        <name>substrate</name>
    </ligand>
</feature>
<keyword evidence="3 6" id="KW-0663">Pyridoxal phosphate</keyword>
<evidence type="ECO:0000256" key="2">
    <source>
        <dbReference type="ARBA" id="ARBA00022793"/>
    </source>
</evidence>
<dbReference type="EMBL" id="NOVD01000049">
    <property type="protein sequence ID" value="PCK23526.1"/>
    <property type="molecule type" value="Genomic_DNA"/>
</dbReference>
<dbReference type="RefSeq" id="WP_099698698.1">
    <property type="nucleotide sequence ID" value="NZ_NOVD01000049.1"/>
</dbReference>
<feature type="binding site" evidence="6">
    <location>
        <position position="404"/>
    </location>
    <ligand>
        <name>pyridoxal 5'-phosphate</name>
        <dbReference type="ChEBI" id="CHEBI:597326"/>
    </ligand>
</feature>
<comment type="cofactor">
    <cofactor evidence="1 6 8 9">
        <name>pyridoxal 5'-phosphate</name>
        <dbReference type="ChEBI" id="CHEBI:597326"/>
    </cofactor>
</comment>
<sequence length="447" mass="48349">MTLLEIFPSLRGAMTPRMDPALWPISTRHDHSGRVCIGDVSLEEIADQYGTPTYVVDEADVRHRCRTYREIFPDSEIVYAGKALMIRAMATWVSDEGLGVDVCSAGELAVALAAGVDPHRIILHGNAKSVSELRAAVNAGVGRIVLDSPSEAVRLASVCTHRQKVLVRVTPGIDIHGHKAVSTGIVDQKFGLPAFSEELEHTVSVVANATHLQLIGLHCHLGSQINDPELFRPAIETMIAQMDDIRRTHRIILTELDLGGGHGIAYVPGDAQLDLTLLAHVIDETLDDACTRNRFPRPEIVLEPGRAIAARAGVTLYRVQNIKSISGGRTFVSVDGGMSDNPRVSLYDSHYDVELVNRHSRAPLQEVTVAGRHCESGDEIAVGARLPADLHEGDLLAVPCTGAYHHSMASTYNSVGRPPVVAVLGGIARPLIRRESINDLLAREVGI</sequence>
<dbReference type="PRINTS" id="PR01179">
    <property type="entry name" value="ODADCRBXLASE"/>
</dbReference>
<dbReference type="PRINTS" id="PR01181">
    <property type="entry name" value="DAPDCRBXLASE"/>
</dbReference>
<feature type="binding site" evidence="6">
    <location>
        <position position="375"/>
    </location>
    <ligand>
        <name>substrate</name>
    </ligand>
</feature>